<reference evidence="11" key="1">
    <citation type="submission" date="2015-05" db="EMBL/GenBank/DDBJ databases">
        <authorList>
            <person name="Manzano-Marin A."/>
        </authorList>
    </citation>
    <scope>NUCLEOTIDE SEQUENCE [LARGE SCALE GENOMIC DNA]</scope>
    <source>
        <strain evidence="11">officinalis</strain>
    </source>
</reference>
<evidence type="ECO:0000256" key="6">
    <source>
        <dbReference type="ARBA" id="ARBA00022989"/>
    </source>
</evidence>
<dbReference type="CDD" id="cd07984">
    <property type="entry name" value="LPLAT_LABLAT-like"/>
    <property type="match status" value="1"/>
</dbReference>
<comment type="subcellular location">
    <subcellularLocation>
        <location evidence="9">Cell inner membrane</location>
        <topology evidence="9">Single-pass membrane protein</topology>
    </subcellularLocation>
</comment>
<keyword evidence="8 9" id="KW-0012">Acyltransferase</keyword>
<evidence type="ECO:0000313" key="10">
    <source>
        <dbReference type="EMBL" id="CRK85534.1"/>
    </source>
</evidence>
<dbReference type="HAMAP" id="MF_01942">
    <property type="entry name" value="Lipid_A_LpxL_LpxP"/>
    <property type="match status" value="1"/>
</dbReference>
<evidence type="ECO:0000256" key="8">
    <source>
        <dbReference type="ARBA" id="ARBA00023315"/>
    </source>
</evidence>
<dbReference type="EMBL" id="CVRF01000001">
    <property type="protein sequence ID" value="CRK85534.1"/>
    <property type="molecule type" value="Genomic_DNA"/>
</dbReference>
<feature type="short sequence motif" description="HXXXXD motif" evidence="9">
    <location>
        <begin position="132"/>
        <end position="137"/>
    </location>
</feature>
<evidence type="ECO:0000256" key="2">
    <source>
        <dbReference type="ARBA" id="ARBA00022519"/>
    </source>
</evidence>
<feature type="transmembrane region" description="Helical" evidence="9">
    <location>
        <begin position="20"/>
        <end position="45"/>
    </location>
</feature>
<dbReference type="GO" id="GO:0009103">
    <property type="term" value="P:lipopolysaccharide biosynthetic process"/>
    <property type="evidence" value="ECO:0007669"/>
    <property type="project" value="UniProtKB-UniRule"/>
</dbReference>
<dbReference type="Pfam" id="PF03279">
    <property type="entry name" value="Lip_A_acyltrans"/>
    <property type="match status" value="1"/>
</dbReference>
<dbReference type="PIRSF" id="PIRSF026649">
    <property type="entry name" value="MsbB"/>
    <property type="match status" value="1"/>
</dbReference>
<keyword evidence="5 9" id="KW-0448">Lipopolysaccharide biosynthesis</keyword>
<sequence>MMLTTRFKIHLLHPRYWMTYLGISSLYLLVLLPYPVIFLLGKFLGRVSKYFLKKRVQIAERNLQLCFPEMNSQEIQIYIDKNFESVGMGVFESGMAWFWPNWRIRRWVKVDGIENILSAKQTGRGIIVLGIHFLTLELGARALGMINPGVGVYRANNNGLIDWIQLRGRLRSNKYMIDRKKIISIVHALKRGEILWYAPDHDYGPKSSVFAPFFGVKNTATTSGSQIILRLAKPLVISFIPKRLPDGKGYKLIIQPSLDNFPVNDSVATATMINQIIEKEIIKAPEQYMWLHRRFKTRPKGEPSLYSSLDKVFLNIDKTIYIILILSIFIILFKLVY</sequence>
<organism evidence="10 11">
    <name type="scientific">Candidatus Providencia siddallii</name>
    <dbReference type="NCBI Taxonomy" id="1715285"/>
    <lineage>
        <taxon>Bacteria</taxon>
        <taxon>Pseudomonadati</taxon>
        <taxon>Pseudomonadota</taxon>
        <taxon>Gammaproteobacteria</taxon>
        <taxon>Enterobacterales</taxon>
        <taxon>Morganellaceae</taxon>
        <taxon>Providencia</taxon>
    </lineage>
</organism>
<dbReference type="AlphaFoldDB" id="A0A0M6W6M9"/>
<comment type="pathway">
    <text evidence="9">Bacterial outer membrane biogenesis; lipopolysaccharide biosynthesis.</text>
</comment>
<dbReference type="UniPathway" id="UPA00360">
    <property type="reaction ID" value="UER00485"/>
</dbReference>
<protein>
    <recommendedName>
        <fullName evidence="9">Lipid A biosynthesis acyltransferase</fullName>
        <ecNumber evidence="9">2.3.1.241</ecNumber>
    </recommendedName>
    <alternativeName>
        <fullName evidence="9">Kdo(2)-lipid IV(A) acyltransferase</fullName>
    </alternativeName>
</protein>
<proteinExistence type="inferred from homology"/>
<evidence type="ECO:0000313" key="11">
    <source>
        <dbReference type="Proteomes" id="UP000242301"/>
    </source>
</evidence>
<dbReference type="GO" id="GO:0008913">
    <property type="term" value="F:Kdo2-lipid IVA acyltransferase activity"/>
    <property type="evidence" value="ECO:0007669"/>
    <property type="project" value="UniProtKB-EC"/>
</dbReference>
<comment type="catalytic activity">
    <reaction evidence="9">
        <text>an alpha-Kdo-(2-&gt;4)-alpha-Kdo-(2-&gt;6)-lipid IVA + a fatty acyl-[ACP] = an alpha-Kdo-(2-&gt;4)-alpha-Kdo-(2-&gt;6)-(acyl)-lipid IVA + holo-[ACP]</text>
        <dbReference type="Rhea" id="RHEA:69396"/>
        <dbReference type="Rhea" id="RHEA-COMP:9685"/>
        <dbReference type="Rhea" id="RHEA-COMP:14125"/>
        <dbReference type="ChEBI" id="CHEBI:64479"/>
        <dbReference type="ChEBI" id="CHEBI:138651"/>
        <dbReference type="ChEBI" id="CHEBI:176429"/>
        <dbReference type="ChEBI" id="CHEBI:176430"/>
        <dbReference type="EC" id="2.3.1.241"/>
    </reaction>
</comment>
<gene>
    <name evidence="10" type="primary">htrB</name>
    <name evidence="9" type="synonym">lpxL</name>
    <name evidence="10" type="ORF">SOFFGTOCOR_0089</name>
</gene>
<keyword evidence="6 9" id="KW-1133">Transmembrane helix</keyword>
<name>A0A0M6W6M9_9GAMM</name>
<evidence type="ECO:0000256" key="9">
    <source>
        <dbReference type="HAMAP-Rule" id="MF_01942"/>
    </source>
</evidence>
<dbReference type="PANTHER" id="PTHR30606">
    <property type="entry name" value="LIPID A BIOSYNTHESIS LAUROYL ACYLTRANSFERASE"/>
    <property type="match status" value="1"/>
</dbReference>
<dbReference type="InterPro" id="IPR004960">
    <property type="entry name" value="LipA_acyltrans"/>
</dbReference>
<evidence type="ECO:0000256" key="3">
    <source>
        <dbReference type="ARBA" id="ARBA00022679"/>
    </source>
</evidence>
<evidence type="ECO:0000256" key="4">
    <source>
        <dbReference type="ARBA" id="ARBA00022692"/>
    </source>
</evidence>
<accession>A0A0M6W6M9</accession>
<comment type="pathway">
    <text evidence="9">Glycolipid biosynthesis; KDO(2)-lipid A biosynthesis; KDO(2)-lipid A from CMP-3-deoxy-D-manno-octulosonate and lipid IV(A): step 3/4.</text>
</comment>
<dbReference type="InterPro" id="IPR011920">
    <property type="entry name" value="Lipid_A_LpxL_LpxP"/>
</dbReference>
<dbReference type="GO" id="GO:0005886">
    <property type="term" value="C:plasma membrane"/>
    <property type="evidence" value="ECO:0007669"/>
    <property type="project" value="UniProtKB-SubCell"/>
</dbReference>
<keyword evidence="3 9" id="KW-0808">Transferase</keyword>
<dbReference type="PANTHER" id="PTHR30606:SF9">
    <property type="entry name" value="LIPID A BIOSYNTHESIS LAUROYLTRANSFERASE"/>
    <property type="match status" value="1"/>
</dbReference>
<dbReference type="Proteomes" id="UP000242301">
    <property type="component" value="Unassembled WGS sequence"/>
</dbReference>
<keyword evidence="11" id="KW-1185">Reference proteome</keyword>
<evidence type="ECO:0000256" key="1">
    <source>
        <dbReference type="ARBA" id="ARBA00022475"/>
    </source>
</evidence>
<keyword evidence="1 9" id="KW-1003">Cell membrane</keyword>
<comment type="function">
    <text evidence="9">Catalyzes the transfer of an acyl chain from an acyl-[acyl-carrier-protein] (ACP) to a Kdo(2)-lipid IV(A) to form a Kdo(2)-(acyl)-lipid IV(A).</text>
</comment>
<keyword evidence="2 9" id="KW-0997">Cell inner membrane</keyword>
<keyword evidence="4 9" id="KW-0812">Transmembrane</keyword>
<feature type="transmembrane region" description="Helical" evidence="9">
    <location>
        <begin position="319"/>
        <end position="336"/>
    </location>
</feature>
<dbReference type="GO" id="GO:0036104">
    <property type="term" value="P:Kdo2-lipid A biosynthetic process"/>
    <property type="evidence" value="ECO:0007669"/>
    <property type="project" value="UniProtKB-UniRule"/>
</dbReference>
<evidence type="ECO:0000256" key="5">
    <source>
        <dbReference type="ARBA" id="ARBA00022985"/>
    </source>
</evidence>
<dbReference type="EC" id="2.3.1.241" evidence="9"/>
<evidence type="ECO:0000256" key="7">
    <source>
        <dbReference type="ARBA" id="ARBA00023136"/>
    </source>
</evidence>
<dbReference type="UniPathway" id="UPA00030"/>
<dbReference type="NCBIfam" id="TIGR02207">
    <property type="entry name" value="lipid_A_htrB"/>
    <property type="match status" value="1"/>
</dbReference>
<dbReference type="NCBIfam" id="NF005340">
    <property type="entry name" value="PRK06860.1"/>
    <property type="match status" value="1"/>
</dbReference>
<dbReference type="STRING" id="1715285.SOFFGTOCOR_0089"/>
<comment type="similarity">
    <text evidence="9">Belongs to the LpxL/LpxM/LpxP family.</text>
</comment>
<comment type="caution">
    <text evidence="9">Lacks conserved residue(s) required for the propagation of feature annotation.</text>
</comment>
<keyword evidence="7 9" id="KW-0472">Membrane</keyword>
<dbReference type="GO" id="GO:0009245">
    <property type="term" value="P:lipid A biosynthetic process"/>
    <property type="evidence" value="ECO:0007669"/>
    <property type="project" value="InterPro"/>
</dbReference>